<organism evidence="1 2">
    <name type="scientific">Mucilaginibacter boryungensis</name>
    <dbReference type="NCBI Taxonomy" id="768480"/>
    <lineage>
        <taxon>Bacteria</taxon>
        <taxon>Pseudomonadati</taxon>
        <taxon>Bacteroidota</taxon>
        <taxon>Sphingobacteriia</taxon>
        <taxon>Sphingobacteriales</taxon>
        <taxon>Sphingobacteriaceae</taxon>
        <taxon>Mucilaginibacter</taxon>
    </lineage>
</organism>
<evidence type="ECO:0000313" key="1">
    <source>
        <dbReference type="EMBL" id="MBE9668229.1"/>
    </source>
</evidence>
<dbReference type="EMBL" id="JADFFM010000002">
    <property type="protein sequence ID" value="MBE9668229.1"/>
    <property type="molecule type" value="Genomic_DNA"/>
</dbReference>
<evidence type="ECO:0000313" key="2">
    <source>
        <dbReference type="Proteomes" id="UP000632774"/>
    </source>
</evidence>
<accession>A0ABR9XMA6</accession>
<protein>
    <submittedName>
        <fullName evidence="1">Uncharacterized protein</fullName>
    </submittedName>
</protein>
<sequence length="155" mass="18368">MATIALNHTYRHFADLQLSTKEFYDRLEQTIKSYQYPDINFYRRDISTYGFFSVKREYLLIERNQYLFYVCAAPYGRSFFISWWFQYERSSFLDWVYQSPLMSALFEDKATTMFSKDTQLMFQNAINSIITEVTATVQATHGARMAAPLAQQQLS</sequence>
<dbReference type="Proteomes" id="UP000632774">
    <property type="component" value="Unassembled WGS sequence"/>
</dbReference>
<proteinExistence type="predicted"/>
<reference evidence="1 2" key="1">
    <citation type="submission" date="2020-10" db="EMBL/GenBank/DDBJ databases">
        <title>Mucilaginibacter mali sp. nov., isolated from rhizosphere soil of apple orchard.</title>
        <authorList>
            <person name="Lee J.-S."/>
            <person name="Kim H.S."/>
            <person name="Kim J.-S."/>
        </authorList>
    </citation>
    <scope>NUCLEOTIDE SEQUENCE [LARGE SCALE GENOMIC DNA]</scope>
    <source>
        <strain evidence="1 2">KCTC 23157</strain>
    </source>
</reference>
<gene>
    <name evidence="1" type="ORF">IRJ18_17800</name>
</gene>
<comment type="caution">
    <text evidence="1">The sequence shown here is derived from an EMBL/GenBank/DDBJ whole genome shotgun (WGS) entry which is preliminary data.</text>
</comment>
<keyword evidence="2" id="KW-1185">Reference proteome</keyword>
<name>A0ABR9XMA6_9SPHI</name>
<dbReference type="RefSeq" id="WP_194107644.1">
    <property type="nucleotide sequence ID" value="NZ_JADFFM010000002.1"/>
</dbReference>